<sequence length="580" mass="68010">MRTIFSRIHKTLKYFKQHPEVLRGYLLHARNLGLLNSLRRAVEIVKRGGPRQSPAPASTRKLLLRPTLGQSTVILATLHCLYVARAISTALSRIGIESKIIHERPTQGYDDALHFVICPHMFVQLPDFYIAFQMEQSVSSRWFTDEYLRVLQNSAAILDYSTVNIDFLKIKGLSLRQIYYVPIDYIANYESERDCAIEDYDVVFYGDAKNERRQRFLSELKRHFHIKIINNLFGAPLYAELARARVVVNIHYYAGALLETTRIWECLSLHKLIISERSSDLDQHSDVSQLLDFVEIDDVAGMVERVRYWLQNDGLRRRRISENHLLLQQRSNRFDYFFYRFLLATDNITFQNFWRYAGHKARLSSDLVCLTLPEYGERTAEFNKYNQFGFSCFPGLRHSQSWLGCAMSYKLMIMLARQQGLPQLTVCEDDVEFPSDFGVRWEHIRNRLDDPNLNWHIFSGLMSDLRRDVRILETHTYQGNQFALIDKVISTVFNVYHQRVFDIIANWDQDNHDVTTNTIDRYLEKIDFIRVLVVEPFLVGHKEAQQSTIWGVENSHYRDLILASNQRLKQKILAHKADIK</sequence>
<evidence type="ECO:0008006" key="3">
    <source>
        <dbReference type="Google" id="ProtNLM"/>
    </source>
</evidence>
<gene>
    <name evidence="1" type="ORF">SAMN05216387_101236</name>
</gene>
<dbReference type="Proteomes" id="UP000198620">
    <property type="component" value="Unassembled WGS sequence"/>
</dbReference>
<organism evidence="1 2">
    <name type="scientific">Nitrosovibrio tenuis</name>
    <dbReference type="NCBI Taxonomy" id="1233"/>
    <lineage>
        <taxon>Bacteria</taxon>
        <taxon>Pseudomonadati</taxon>
        <taxon>Pseudomonadota</taxon>
        <taxon>Betaproteobacteria</taxon>
        <taxon>Nitrosomonadales</taxon>
        <taxon>Nitrosomonadaceae</taxon>
        <taxon>Nitrosovibrio</taxon>
    </lineage>
</organism>
<evidence type="ECO:0000313" key="2">
    <source>
        <dbReference type="Proteomes" id="UP000198620"/>
    </source>
</evidence>
<accession>A0A1H7GFL7</accession>
<evidence type="ECO:0000313" key="1">
    <source>
        <dbReference type="EMBL" id="SEK35682.1"/>
    </source>
</evidence>
<proteinExistence type="predicted"/>
<dbReference type="EMBL" id="FOBH01000001">
    <property type="protein sequence ID" value="SEK35682.1"/>
    <property type="molecule type" value="Genomic_DNA"/>
</dbReference>
<name>A0A1H7GFL7_9PROT</name>
<protein>
    <recommendedName>
        <fullName evidence="3">Glycosyltransferase family 25 (LPS biosynthesis protein)</fullName>
    </recommendedName>
</protein>
<dbReference type="AlphaFoldDB" id="A0A1H7GFL7"/>
<keyword evidence="2" id="KW-1185">Reference proteome</keyword>
<dbReference type="STRING" id="1233.SAMN05216387_101236"/>
<reference evidence="1 2" key="1">
    <citation type="submission" date="2016-10" db="EMBL/GenBank/DDBJ databases">
        <authorList>
            <person name="de Groot N.N."/>
        </authorList>
    </citation>
    <scope>NUCLEOTIDE SEQUENCE [LARGE SCALE GENOMIC DNA]</scope>
    <source>
        <strain evidence="1 2">Nv1</strain>
    </source>
</reference>